<evidence type="ECO:0000256" key="6">
    <source>
        <dbReference type="ARBA" id="ARBA00022719"/>
    </source>
</evidence>
<gene>
    <name evidence="11" type="primary">nuoA</name>
    <name evidence="14" type="ORF">AVDCRST_MAG20-1487</name>
</gene>
<dbReference type="HAMAP" id="MF_01394">
    <property type="entry name" value="NDH1_NuoA"/>
    <property type="match status" value="1"/>
</dbReference>
<evidence type="ECO:0000256" key="4">
    <source>
        <dbReference type="ARBA" id="ARBA00022475"/>
    </source>
</evidence>
<proteinExistence type="inferred from homology"/>
<dbReference type="PANTHER" id="PTHR11058:SF22">
    <property type="entry name" value="NADH-QUINONE OXIDOREDUCTASE SUBUNIT A"/>
    <property type="match status" value="1"/>
</dbReference>
<dbReference type="InterPro" id="IPR000440">
    <property type="entry name" value="NADH_UbQ/plastoQ_OxRdtase_su3"/>
</dbReference>
<comment type="function">
    <text evidence="11">NDH-1 shuttles electrons from NADH, via FMN and iron-sulfur (Fe-S) centers, to quinones in the respiratory chain. The immediate electron acceptor for the enzyme in this species is believed to be a menaquinone. Couples the redox reaction to proton translocation (for every two electrons transferred, four hydrogen ions are translocated across the cytoplasmic membrane), and thus conserves the redox energy in a proton gradient.</text>
</comment>
<comment type="similarity">
    <text evidence="2 11 12">Belongs to the complex I subunit 3 family.</text>
</comment>
<dbReference type="GO" id="GO:0048038">
    <property type="term" value="F:quinone binding"/>
    <property type="evidence" value="ECO:0007669"/>
    <property type="project" value="UniProtKB-KW"/>
</dbReference>
<dbReference type="GO" id="GO:0005886">
    <property type="term" value="C:plasma membrane"/>
    <property type="evidence" value="ECO:0007669"/>
    <property type="project" value="UniProtKB-SubCell"/>
</dbReference>
<feature type="transmembrane region" description="Helical" evidence="11">
    <location>
        <begin position="94"/>
        <end position="114"/>
    </location>
</feature>
<evidence type="ECO:0000256" key="7">
    <source>
        <dbReference type="ARBA" id="ARBA00022967"/>
    </source>
</evidence>
<protein>
    <recommendedName>
        <fullName evidence="11">NADH-quinone oxidoreductase subunit A</fullName>
        <ecNumber evidence="11">7.1.1.-</ecNumber>
    </recommendedName>
    <alternativeName>
        <fullName evidence="11">NADH dehydrogenase I subunit A</fullName>
    </alternativeName>
    <alternativeName>
        <fullName evidence="11">NDH-1 subunit A</fullName>
    </alternativeName>
    <alternativeName>
        <fullName evidence="11">NUO1</fullName>
    </alternativeName>
</protein>
<dbReference type="AlphaFoldDB" id="A0A6J4HWP8"/>
<dbReference type="PANTHER" id="PTHR11058">
    <property type="entry name" value="NADH-UBIQUINONE OXIDOREDUCTASE CHAIN 3"/>
    <property type="match status" value="1"/>
</dbReference>
<evidence type="ECO:0000256" key="1">
    <source>
        <dbReference type="ARBA" id="ARBA00004141"/>
    </source>
</evidence>
<sequence length="197" mass="21152">MDDYLPLVVMFVLAVGFVVLSIATSKLLAPTRPTSAKDAPYESGIVPTRDNPERFPVTFYLVAMIFIVFDIEIIFLYPWAVIYRELGAFGLVEMLVFSVAVFVSFVYLISNGALDWGPLRRTRRLDGTVDANRTSSSTVRRIPSRGQVDGEASPPAADDVAAEQVPVGTGASGGATSGEATSREPASTEATSREVGV</sequence>
<keyword evidence="14" id="KW-0830">Ubiquinone</keyword>
<dbReference type="Pfam" id="PF00507">
    <property type="entry name" value="Oxidored_q4"/>
    <property type="match status" value="1"/>
</dbReference>
<comment type="subunit">
    <text evidence="11">NDH-1 is composed of 14 different subunits. Subunits NuoA, H, J, K, L, M, N constitute the membrane sector of the complex.</text>
</comment>
<dbReference type="Gene3D" id="1.20.58.1610">
    <property type="entry name" value="NADH:ubiquinone/plastoquinone oxidoreductase, chain 3"/>
    <property type="match status" value="1"/>
</dbReference>
<evidence type="ECO:0000256" key="5">
    <source>
        <dbReference type="ARBA" id="ARBA00022692"/>
    </source>
</evidence>
<evidence type="ECO:0000256" key="9">
    <source>
        <dbReference type="ARBA" id="ARBA00023027"/>
    </source>
</evidence>
<evidence type="ECO:0000256" key="13">
    <source>
        <dbReference type="SAM" id="MobiDB-lite"/>
    </source>
</evidence>
<feature type="transmembrane region" description="Helical" evidence="11">
    <location>
        <begin position="59"/>
        <end position="82"/>
    </location>
</feature>
<evidence type="ECO:0000256" key="2">
    <source>
        <dbReference type="ARBA" id="ARBA00008472"/>
    </source>
</evidence>
<dbReference type="EC" id="7.1.1.-" evidence="11"/>
<dbReference type="InterPro" id="IPR023043">
    <property type="entry name" value="NAD(P)H_OxRDtase_bac/plastid"/>
</dbReference>
<keyword evidence="4 11" id="KW-1003">Cell membrane</keyword>
<evidence type="ECO:0000256" key="3">
    <source>
        <dbReference type="ARBA" id="ARBA00022448"/>
    </source>
</evidence>
<dbReference type="EMBL" id="CADCSY010000065">
    <property type="protein sequence ID" value="CAA9236134.1"/>
    <property type="molecule type" value="Genomic_DNA"/>
</dbReference>
<dbReference type="GO" id="GO:0008137">
    <property type="term" value="F:NADH dehydrogenase (ubiquinone) activity"/>
    <property type="evidence" value="ECO:0007669"/>
    <property type="project" value="InterPro"/>
</dbReference>
<keyword evidence="3 11" id="KW-0813">Transport</keyword>
<feature type="transmembrane region" description="Helical" evidence="11">
    <location>
        <begin position="6"/>
        <end position="29"/>
    </location>
</feature>
<organism evidence="14">
    <name type="scientific">uncultured Acidimicrobiales bacterium</name>
    <dbReference type="NCBI Taxonomy" id="310071"/>
    <lineage>
        <taxon>Bacteria</taxon>
        <taxon>Bacillati</taxon>
        <taxon>Actinomycetota</taxon>
        <taxon>Acidimicrobiia</taxon>
        <taxon>Acidimicrobiales</taxon>
        <taxon>environmental samples</taxon>
    </lineage>
</organism>
<dbReference type="GO" id="GO:0030964">
    <property type="term" value="C:NADH dehydrogenase complex"/>
    <property type="evidence" value="ECO:0007669"/>
    <property type="project" value="TreeGrafter"/>
</dbReference>
<keyword evidence="10 11" id="KW-0472">Membrane</keyword>
<keyword evidence="9 11" id="KW-0520">NAD</keyword>
<comment type="catalytic activity">
    <reaction evidence="11 12">
        <text>a quinone + NADH + 5 H(+)(in) = a quinol + NAD(+) + 4 H(+)(out)</text>
        <dbReference type="Rhea" id="RHEA:57888"/>
        <dbReference type="ChEBI" id="CHEBI:15378"/>
        <dbReference type="ChEBI" id="CHEBI:24646"/>
        <dbReference type="ChEBI" id="CHEBI:57540"/>
        <dbReference type="ChEBI" id="CHEBI:57945"/>
        <dbReference type="ChEBI" id="CHEBI:132124"/>
    </reaction>
</comment>
<feature type="region of interest" description="Disordered" evidence="13">
    <location>
        <begin position="131"/>
        <end position="197"/>
    </location>
</feature>
<keyword evidence="8 11" id="KW-1133">Transmembrane helix</keyword>
<evidence type="ECO:0000256" key="8">
    <source>
        <dbReference type="ARBA" id="ARBA00022989"/>
    </source>
</evidence>
<evidence type="ECO:0000256" key="12">
    <source>
        <dbReference type="RuleBase" id="RU003639"/>
    </source>
</evidence>
<evidence type="ECO:0000256" key="11">
    <source>
        <dbReference type="HAMAP-Rule" id="MF_01394"/>
    </source>
</evidence>
<keyword evidence="5 11" id="KW-0812">Transmembrane</keyword>
<evidence type="ECO:0000256" key="10">
    <source>
        <dbReference type="ARBA" id="ARBA00023136"/>
    </source>
</evidence>
<comment type="subcellular location">
    <subcellularLocation>
        <location evidence="11 12">Cell membrane</location>
        <topology evidence="11 12">Multi-pass membrane protein</topology>
    </subcellularLocation>
    <subcellularLocation>
        <location evidence="1">Membrane</location>
        <topology evidence="1">Multi-pass membrane protein</topology>
    </subcellularLocation>
</comment>
<dbReference type="GO" id="GO:0050136">
    <property type="term" value="F:NADH dehydrogenase (quinone) (non-electrogenic) activity"/>
    <property type="evidence" value="ECO:0007669"/>
    <property type="project" value="UniProtKB-UniRule"/>
</dbReference>
<accession>A0A6J4HWP8</accession>
<name>A0A6J4HWP8_9ACTN</name>
<evidence type="ECO:0000313" key="14">
    <source>
        <dbReference type="EMBL" id="CAA9236134.1"/>
    </source>
</evidence>
<reference evidence="14" key="1">
    <citation type="submission" date="2020-02" db="EMBL/GenBank/DDBJ databases">
        <authorList>
            <person name="Meier V. D."/>
        </authorList>
    </citation>
    <scope>NUCLEOTIDE SEQUENCE</scope>
    <source>
        <strain evidence="14">AVDCRST_MAG20</strain>
    </source>
</reference>
<dbReference type="InterPro" id="IPR038430">
    <property type="entry name" value="NDAH_ubi_oxred_su3_sf"/>
</dbReference>
<keyword evidence="7 11" id="KW-1278">Translocase</keyword>
<keyword evidence="14" id="KW-0560">Oxidoreductase</keyword>
<keyword evidence="6 11" id="KW-0874">Quinone</keyword>